<feature type="domain" description="GST C-terminal" evidence="6">
    <location>
        <begin position="94"/>
        <end position="238"/>
    </location>
</feature>
<evidence type="ECO:0000259" key="6">
    <source>
        <dbReference type="PROSITE" id="PS50405"/>
    </source>
</evidence>
<dbReference type="PROSITE" id="PS50404">
    <property type="entry name" value="GST_NTER"/>
    <property type="match status" value="1"/>
</dbReference>
<dbReference type="InterPro" id="IPR036249">
    <property type="entry name" value="Thioredoxin-like_sf"/>
</dbReference>
<dbReference type="EMBL" id="LN483332">
    <property type="protein sequence ID" value="CED85298.1"/>
    <property type="molecule type" value="Genomic_DNA"/>
</dbReference>
<comment type="catalytic activity">
    <reaction evidence="4">
        <text>RX + glutathione = an S-substituted glutathione + a halide anion + H(+)</text>
        <dbReference type="Rhea" id="RHEA:16437"/>
        <dbReference type="ChEBI" id="CHEBI:15378"/>
        <dbReference type="ChEBI" id="CHEBI:16042"/>
        <dbReference type="ChEBI" id="CHEBI:17792"/>
        <dbReference type="ChEBI" id="CHEBI:57925"/>
        <dbReference type="ChEBI" id="CHEBI:90779"/>
        <dbReference type="EC" id="2.5.1.18"/>
    </reaction>
</comment>
<sequence length="244" mass="27326">MASNNLVLHFLNDSRAETIVWLVEELGVDYEIKFYQRSGSLLAPKELKNIHPLGKSPVITHDGNTIAESGAIIAYLLRTFDTSESGPRFSTFKDEKSRIQNDYFEHYAEGSLMPILVNKLVFSKFPQMAPWYVRPVIAGFADQVRASWLDKQLATHLQMIDGELKKSSTGWFCNSEEPTGADFSMFFPLFKLAKGRGGALEAPESIKTWVAKAMDRPANVRAHQRIKDAEEAQAVANPSESSKL</sequence>
<dbReference type="InterPro" id="IPR004045">
    <property type="entry name" value="Glutathione_S-Trfase_N"/>
</dbReference>
<dbReference type="GO" id="GO:0005737">
    <property type="term" value="C:cytoplasm"/>
    <property type="evidence" value="ECO:0007669"/>
    <property type="project" value="UniProtKB-ARBA"/>
</dbReference>
<dbReference type="Gene3D" id="1.20.1050.10">
    <property type="match status" value="1"/>
</dbReference>
<dbReference type="EC" id="2.5.1.18" evidence="2"/>
<evidence type="ECO:0000256" key="1">
    <source>
        <dbReference type="ARBA" id="ARBA00007409"/>
    </source>
</evidence>
<dbReference type="AlphaFoldDB" id="A0A0F7SYI4"/>
<feature type="domain" description="GST N-terminal" evidence="5">
    <location>
        <begin position="3"/>
        <end position="84"/>
    </location>
</feature>
<dbReference type="CDD" id="cd03046">
    <property type="entry name" value="GST_N_GTT1_like"/>
    <property type="match status" value="1"/>
</dbReference>
<keyword evidence="3 7" id="KW-0808">Transferase</keyword>
<dbReference type="PANTHER" id="PTHR44051:SF9">
    <property type="entry name" value="GLUTATHIONE S-TRANSFERASE 1"/>
    <property type="match status" value="1"/>
</dbReference>
<accession>A0A0F7SYI4</accession>
<name>A0A0F7SYI4_PHARH</name>
<dbReference type="SFLD" id="SFLDG00358">
    <property type="entry name" value="Main_(cytGST)"/>
    <property type="match status" value="1"/>
</dbReference>
<proteinExistence type="inferred from homology"/>
<dbReference type="FunFam" id="3.40.30.10:FF:000156">
    <property type="entry name" value="Glutathione S-transferase 1"/>
    <property type="match status" value="1"/>
</dbReference>
<dbReference type="PROSITE" id="PS50405">
    <property type="entry name" value="GST_CTER"/>
    <property type="match status" value="1"/>
</dbReference>
<evidence type="ECO:0000313" key="7">
    <source>
        <dbReference type="EMBL" id="CED85298.1"/>
    </source>
</evidence>
<dbReference type="InterPro" id="IPR040079">
    <property type="entry name" value="Glutathione_S-Trfase"/>
</dbReference>
<dbReference type="SUPFAM" id="SSF47616">
    <property type="entry name" value="GST C-terminal domain-like"/>
    <property type="match status" value="1"/>
</dbReference>
<dbReference type="Pfam" id="PF02798">
    <property type="entry name" value="GST_N"/>
    <property type="match status" value="1"/>
</dbReference>
<evidence type="ECO:0000256" key="4">
    <source>
        <dbReference type="ARBA" id="ARBA00047960"/>
    </source>
</evidence>
<dbReference type="SUPFAM" id="SSF52833">
    <property type="entry name" value="Thioredoxin-like"/>
    <property type="match status" value="1"/>
</dbReference>
<evidence type="ECO:0000256" key="3">
    <source>
        <dbReference type="ARBA" id="ARBA00022679"/>
    </source>
</evidence>
<dbReference type="GO" id="GO:0004364">
    <property type="term" value="F:glutathione transferase activity"/>
    <property type="evidence" value="ECO:0007669"/>
    <property type="project" value="UniProtKB-EC"/>
</dbReference>
<protein>
    <recommendedName>
        <fullName evidence="2">glutathione transferase</fullName>
        <ecNumber evidence="2">2.5.1.18</ecNumber>
    </recommendedName>
</protein>
<dbReference type="InterPro" id="IPR036282">
    <property type="entry name" value="Glutathione-S-Trfase_C_sf"/>
</dbReference>
<dbReference type="GO" id="GO:0004602">
    <property type="term" value="F:glutathione peroxidase activity"/>
    <property type="evidence" value="ECO:0007669"/>
    <property type="project" value="UniProtKB-ARBA"/>
</dbReference>
<reference evidence="7" key="1">
    <citation type="submission" date="2014-08" db="EMBL/GenBank/DDBJ databases">
        <authorList>
            <person name="Sharma Rahul"/>
            <person name="Thines Marco"/>
        </authorList>
    </citation>
    <scope>NUCLEOTIDE SEQUENCE</scope>
</reference>
<evidence type="ECO:0000256" key="2">
    <source>
        <dbReference type="ARBA" id="ARBA00012452"/>
    </source>
</evidence>
<dbReference type="InterPro" id="IPR010987">
    <property type="entry name" value="Glutathione-S-Trfase_C-like"/>
</dbReference>
<comment type="similarity">
    <text evidence="1">Belongs to the GST superfamily.</text>
</comment>
<dbReference type="Gene3D" id="3.40.30.10">
    <property type="entry name" value="Glutaredoxin"/>
    <property type="match status" value="1"/>
</dbReference>
<dbReference type="SFLD" id="SFLDS00019">
    <property type="entry name" value="Glutathione_Transferase_(cytos"/>
    <property type="match status" value="1"/>
</dbReference>
<organism evidence="7">
    <name type="scientific">Phaffia rhodozyma</name>
    <name type="common">Yeast</name>
    <name type="synonym">Xanthophyllomyces dendrorhous</name>
    <dbReference type="NCBI Taxonomy" id="264483"/>
    <lineage>
        <taxon>Eukaryota</taxon>
        <taxon>Fungi</taxon>
        <taxon>Dikarya</taxon>
        <taxon>Basidiomycota</taxon>
        <taxon>Agaricomycotina</taxon>
        <taxon>Tremellomycetes</taxon>
        <taxon>Cystofilobasidiales</taxon>
        <taxon>Mrakiaceae</taxon>
        <taxon>Phaffia</taxon>
    </lineage>
</organism>
<evidence type="ECO:0000259" key="5">
    <source>
        <dbReference type="PROSITE" id="PS50404"/>
    </source>
</evidence>
<dbReference type="PANTHER" id="PTHR44051">
    <property type="entry name" value="GLUTATHIONE S-TRANSFERASE-RELATED"/>
    <property type="match status" value="1"/>
</dbReference>